<gene>
    <name evidence="3" type="ORF">AZE42_07684</name>
</gene>
<keyword evidence="1" id="KW-1133">Transmembrane helix</keyword>
<comment type="caution">
    <text evidence="3">The sequence shown here is derived from an EMBL/GenBank/DDBJ whole genome shotgun (WGS) entry which is preliminary data.</text>
</comment>
<dbReference type="EMBL" id="LVVM01004225">
    <property type="protein sequence ID" value="OJA13296.1"/>
    <property type="molecule type" value="Genomic_DNA"/>
</dbReference>
<name>A0A1J8QIT1_9AGAM</name>
<feature type="domain" description="DUF6533" evidence="2">
    <location>
        <begin position="4"/>
        <end position="46"/>
    </location>
</feature>
<feature type="transmembrane region" description="Helical" evidence="1">
    <location>
        <begin position="101"/>
        <end position="125"/>
    </location>
</feature>
<evidence type="ECO:0000259" key="2">
    <source>
        <dbReference type="Pfam" id="PF20151"/>
    </source>
</evidence>
<sequence length="162" mass="18151">MKPIAPIAVWLLDYFLTLDHEVHLYTSKRGWGMPLILFLLARYMPVVLASVSIYNDLSPSIGANQCTINYSILFTGSFLVMIASEGLLLMRALVLWYNYQFVKVTLIVLYSIVVMAMLACAIAASSLINATCTQSNPPSDLDFEITMLVRYLIVGLFCSVYF</sequence>
<protein>
    <recommendedName>
        <fullName evidence="2">DUF6533 domain-containing protein</fullName>
    </recommendedName>
</protein>
<keyword evidence="4" id="KW-1185">Reference proteome</keyword>
<dbReference type="AlphaFoldDB" id="A0A1J8QIT1"/>
<dbReference type="InterPro" id="IPR045340">
    <property type="entry name" value="DUF6533"/>
</dbReference>
<keyword evidence="1" id="KW-0812">Transmembrane</keyword>
<evidence type="ECO:0000313" key="4">
    <source>
        <dbReference type="Proteomes" id="UP000183567"/>
    </source>
</evidence>
<organism evidence="3 4">
    <name type="scientific">Rhizopogon vesiculosus</name>
    <dbReference type="NCBI Taxonomy" id="180088"/>
    <lineage>
        <taxon>Eukaryota</taxon>
        <taxon>Fungi</taxon>
        <taxon>Dikarya</taxon>
        <taxon>Basidiomycota</taxon>
        <taxon>Agaricomycotina</taxon>
        <taxon>Agaricomycetes</taxon>
        <taxon>Agaricomycetidae</taxon>
        <taxon>Boletales</taxon>
        <taxon>Suillineae</taxon>
        <taxon>Rhizopogonaceae</taxon>
        <taxon>Rhizopogon</taxon>
    </lineage>
</organism>
<evidence type="ECO:0000256" key="1">
    <source>
        <dbReference type="SAM" id="Phobius"/>
    </source>
</evidence>
<feature type="transmembrane region" description="Helical" evidence="1">
    <location>
        <begin position="145"/>
        <end position="161"/>
    </location>
</feature>
<dbReference type="Pfam" id="PF20151">
    <property type="entry name" value="DUF6533"/>
    <property type="match status" value="1"/>
</dbReference>
<dbReference type="OrthoDB" id="2958007at2759"/>
<accession>A0A1J8QIT1</accession>
<feature type="transmembrane region" description="Helical" evidence="1">
    <location>
        <begin position="67"/>
        <end position="89"/>
    </location>
</feature>
<feature type="transmembrane region" description="Helical" evidence="1">
    <location>
        <begin position="35"/>
        <end position="55"/>
    </location>
</feature>
<reference evidence="3 4" key="1">
    <citation type="submission" date="2016-03" db="EMBL/GenBank/DDBJ databases">
        <title>Comparative genomics of the ectomycorrhizal sister species Rhizopogon vinicolor and Rhizopogon vesiculosus (Basidiomycota: Boletales) reveals a divergence of the mating type B locus.</title>
        <authorList>
            <person name="Mujic A.B."/>
            <person name="Kuo A."/>
            <person name="Tritt A."/>
            <person name="Lipzen A."/>
            <person name="Chen C."/>
            <person name="Johnson J."/>
            <person name="Sharma A."/>
            <person name="Barry K."/>
            <person name="Grigoriev I.V."/>
            <person name="Spatafora J.W."/>
        </authorList>
    </citation>
    <scope>NUCLEOTIDE SEQUENCE [LARGE SCALE GENOMIC DNA]</scope>
    <source>
        <strain evidence="3 4">AM-OR11-056</strain>
    </source>
</reference>
<dbReference type="Proteomes" id="UP000183567">
    <property type="component" value="Unassembled WGS sequence"/>
</dbReference>
<keyword evidence="1" id="KW-0472">Membrane</keyword>
<proteinExistence type="predicted"/>
<evidence type="ECO:0000313" key="3">
    <source>
        <dbReference type="EMBL" id="OJA13296.1"/>
    </source>
</evidence>